<gene>
    <name evidence="3" type="ORF">PARMNEM_LOCUS20693</name>
</gene>
<name>A0AAV1M3A3_9NEOP</name>
<dbReference type="PANTHER" id="PTHR46599:SF3">
    <property type="entry name" value="PIGGYBAC TRANSPOSABLE ELEMENT-DERIVED PROTEIN 4"/>
    <property type="match status" value="1"/>
</dbReference>
<feature type="region of interest" description="Disordered" evidence="1">
    <location>
        <begin position="1"/>
        <end position="26"/>
    </location>
</feature>
<protein>
    <recommendedName>
        <fullName evidence="2">PiggyBac transposable element-derived protein domain-containing protein</fullName>
    </recommendedName>
</protein>
<evidence type="ECO:0000259" key="2">
    <source>
        <dbReference type="Pfam" id="PF13843"/>
    </source>
</evidence>
<accession>A0AAV1M3A3</accession>
<proteinExistence type="predicted"/>
<keyword evidence="4" id="KW-1185">Reference proteome</keyword>
<evidence type="ECO:0000313" key="3">
    <source>
        <dbReference type="EMBL" id="CAK1602156.1"/>
    </source>
</evidence>
<dbReference type="EMBL" id="CAVLGL010000137">
    <property type="protein sequence ID" value="CAK1602156.1"/>
    <property type="molecule type" value="Genomic_DNA"/>
</dbReference>
<reference evidence="3 4" key="1">
    <citation type="submission" date="2023-11" db="EMBL/GenBank/DDBJ databases">
        <authorList>
            <person name="Hedman E."/>
            <person name="Englund M."/>
            <person name="Stromberg M."/>
            <person name="Nyberg Akerstrom W."/>
            <person name="Nylinder S."/>
            <person name="Jareborg N."/>
            <person name="Kallberg Y."/>
            <person name="Kronander E."/>
        </authorList>
    </citation>
    <scope>NUCLEOTIDE SEQUENCE [LARGE SCALE GENOMIC DNA]</scope>
</reference>
<evidence type="ECO:0000256" key="1">
    <source>
        <dbReference type="SAM" id="MobiDB-lite"/>
    </source>
</evidence>
<comment type="caution">
    <text evidence="3">The sequence shown here is derived from an EMBL/GenBank/DDBJ whole genome shotgun (WGS) entry which is preliminary data.</text>
</comment>
<organism evidence="3 4">
    <name type="scientific">Parnassius mnemosyne</name>
    <name type="common">clouded apollo</name>
    <dbReference type="NCBI Taxonomy" id="213953"/>
    <lineage>
        <taxon>Eukaryota</taxon>
        <taxon>Metazoa</taxon>
        <taxon>Ecdysozoa</taxon>
        <taxon>Arthropoda</taxon>
        <taxon>Hexapoda</taxon>
        <taxon>Insecta</taxon>
        <taxon>Pterygota</taxon>
        <taxon>Neoptera</taxon>
        <taxon>Endopterygota</taxon>
        <taxon>Lepidoptera</taxon>
        <taxon>Glossata</taxon>
        <taxon>Ditrysia</taxon>
        <taxon>Papilionoidea</taxon>
        <taxon>Papilionidae</taxon>
        <taxon>Parnassiinae</taxon>
        <taxon>Parnassini</taxon>
        <taxon>Parnassius</taxon>
        <taxon>Driopa</taxon>
    </lineage>
</organism>
<dbReference type="Proteomes" id="UP001314205">
    <property type="component" value="Unassembled WGS sequence"/>
</dbReference>
<dbReference type="Pfam" id="PF13843">
    <property type="entry name" value="DDE_Tnp_1_7"/>
    <property type="match status" value="1"/>
</dbReference>
<feature type="domain" description="PiggyBac transposable element-derived protein" evidence="2">
    <location>
        <begin position="143"/>
        <end position="377"/>
    </location>
</feature>
<sequence>MASTKRSLEVEPPTSTKKPRINVNSQHFERFVTENVTISESDDSSADENDILPPEAEEAEVDSGSDENIPLAELLCDVRIEKTVLESDTEGPLTSQEFTRKYYYGKRRCMKWATEPPSRNRRTPAHNIVIPIANVNVPAESEPESLFSLFLSQNIKDKIILHTNERLEILRQKYKRTNKPELKDIDEIEFDAFLGLLVYSAAFKSNDEDMNALFATDGTGRDIFRAVMSKERFQMILIALQFDDFSTREERKLANVAAAVSEIFEKFVSKCQKYYRLGDNTTIDEMLLSFRGRCRWKKYMPNKPRKYDLEIKCLTDGRKGYLYIAYLYTGKNSDGLGLSQNEKKLLLPSQCILCLSKPIPNTNRNTTADNYFSSIDVCDD</sequence>
<dbReference type="AlphaFoldDB" id="A0AAV1M3A3"/>
<evidence type="ECO:0000313" key="4">
    <source>
        <dbReference type="Proteomes" id="UP001314205"/>
    </source>
</evidence>
<dbReference type="InterPro" id="IPR029526">
    <property type="entry name" value="PGBD"/>
</dbReference>
<dbReference type="PANTHER" id="PTHR46599">
    <property type="entry name" value="PIGGYBAC TRANSPOSABLE ELEMENT-DERIVED PROTEIN 4"/>
    <property type="match status" value="1"/>
</dbReference>